<evidence type="ECO:0000256" key="1">
    <source>
        <dbReference type="SAM" id="Phobius"/>
    </source>
</evidence>
<dbReference type="OrthoDB" id="5596796at2"/>
<dbReference type="RefSeq" id="WP_046003023.1">
    <property type="nucleotide sequence ID" value="NZ_JXYA01000001.1"/>
</dbReference>
<keyword evidence="1" id="KW-0812">Transmembrane</keyword>
<keyword evidence="3" id="KW-1185">Reference proteome</keyword>
<comment type="caution">
    <text evidence="2">The sequence shown here is derived from an EMBL/GenBank/DDBJ whole genome shotgun (WGS) entry which is preliminary data.</text>
</comment>
<dbReference type="InterPro" id="IPR021730">
    <property type="entry name" value="YdbH"/>
</dbReference>
<accession>A0A0F4R3R5</accession>
<dbReference type="EMBL" id="JXYA01000001">
    <property type="protein sequence ID" value="KJZ13432.1"/>
    <property type="molecule type" value="Genomic_DNA"/>
</dbReference>
<organism evidence="2 3">
    <name type="scientific">Pseudoalteromonas rubra</name>
    <dbReference type="NCBI Taxonomy" id="43658"/>
    <lineage>
        <taxon>Bacteria</taxon>
        <taxon>Pseudomonadati</taxon>
        <taxon>Pseudomonadota</taxon>
        <taxon>Gammaproteobacteria</taxon>
        <taxon>Alteromonadales</taxon>
        <taxon>Pseudoalteromonadaceae</taxon>
        <taxon>Pseudoalteromonas</taxon>
    </lineage>
</organism>
<proteinExistence type="predicted"/>
<dbReference type="Pfam" id="PF11739">
    <property type="entry name" value="YdbH-like"/>
    <property type="match status" value="1"/>
</dbReference>
<feature type="transmembrane region" description="Helical" evidence="1">
    <location>
        <begin position="14"/>
        <end position="32"/>
    </location>
</feature>
<name>A0A0F4R3R5_9GAMM</name>
<gene>
    <name evidence="2" type="ORF">TW77_00615</name>
</gene>
<protein>
    <submittedName>
        <fullName evidence="2">Uncharacterized protein</fullName>
    </submittedName>
</protein>
<sequence length="872" mass="95745">MQVFNKYLIAMRRFFLILLFALFTIGITVYYFRVPLTLTIGKQILTEEQGLLECLDWSVDSWDRLAIERLCWRSDGITVELSNATFDGDHLQVGSMSVVHRAVETASDTEVAHTPAPLQLDLPEGMPTLQIEALTVSSFLLPAPLNLSVTQRDDFAFTISGDVEADIDLYDTELLSALKLSSPAVQNVLRQANLPVEVSALTGVVETRFDGLTVNADIQLQSTLSYALPQCQPEIQVNGVISGRWDLSSQSGKVDLSQLPADVSVPECESLLAKLPQSWQNSLWSAQWRAQVTEPVTLNADKVRLPELRVSDGNGVTSVTLSDLTYQVTGQQVRSKLMLSHQSDALNLLKAQVDMLLAGTQLDSKGTVTLEVAQAPAELPVNWQDLTLRSEFALLGTVTEQLNLTFAVQPQAQTVTAENLSLEALSTRLSGQATFDVAKQDVSATKAPFALLQWQLNSDVERYLISGVQGRNLSITGHGDINAMLAATVHSDIRVGSFKRQEVRGKDLHQQLEFRGQLHSEGPVGKLTGNSVIELLAHPQLVLRDVEMRTSGSIAGSEQLALNHTLTLDNLELQLAHRLEAGLMPFTLTLADHGLGALQSLASQFVPKLKIEQGLINAQVTGELTRQAFDFEMNVDDAAFLYEHHYVSELDLPMKGKWHAGELMIEPAPLSITEVRSGAVLTDVQGQITSDSNMPVLRQFRANVFGGQLAAEQILLSKQDQEILVTASDLDLMLISEAGRESGVELHGQVSGRLPVFIRNGQAEIRDGYLSNVVDSMLKVEDNASFNALKAQRPELQTVFGVLDELSIETLSADVNMAQDGQLELAVKIAGENKQQKQPVNFNYTHSENIYTLFRALRLSDEITQEVEKALN</sequence>
<evidence type="ECO:0000313" key="3">
    <source>
        <dbReference type="Proteomes" id="UP000033452"/>
    </source>
</evidence>
<dbReference type="Proteomes" id="UP000033452">
    <property type="component" value="Unassembled WGS sequence"/>
</dbReference>
<reference evidence="2 3" key="1">
    <citation type="journal article" date="2015" name="BMC Genomics">
        <title>Genome mining reveals unlocked bioactive potential of marine Gram-negative bacteria.</title>
        <authorList>
            <person name="Machado H."/>
            <person name="Sonnenschein E.C."/>
            <person name="Melchiorsen J."/>
            <person name="Gram L."/>
        </authorList>
    </citation>
    <scope>NUCLEOTIDE SEQUENCE [LARGE SCALE GENOMIC DNA]</scope>
    <source>
        <strain evidence="2 3">S2471</strain>
    </source>
</reference>
<keyword evidence="1" id="KW-1133">Transmembrane helix</keyword>
<keyword evidence="1" id="KW-0472">Membrane</keyword>
<dbReference type="AlphaFoldDB" id="A0A0F4R3R5"/>
<dbReference type="PATRIC" id="fig|43658.5.peg.125"/>
<evidence type="ECO:0000313" key="2">
    <source>
        <dbReference type="EMBL" id="KJZ13432.1"/>
    </source>
</evidence>